<accession>A0A135LYR6</accession>
<organism evidence="2 3">
    <name type="scientific">Penicillium patulum</name>
    <name type="common">Penicillium griseofulvum</name>
    <dbReference type="NCBI Taxonomy" id="5078"/>
    <lineage>
        <taxon>Eukaryota</taxon>
        <taxon>Fungi</taxon>
        <taxon>Dikarya</taxon>
        <taxon>Ascomycota</taxon>
        <taxon>Pezizomycotina</taxon>
        <taxon>Eurotiomycetes</taxon>
        <taxon>Eurotiomycetidae</taxon>
        <taxon>Eurotiales</taxon>
        <taxon>Aspergillaceae</taxon>
        <taxon>Penicillium</taxon>
    </lineage>
</organism>
<dbReference type="RefSeq" id="XP_040652596.1">
    <property type="nucleotide sequence ID" value="XM_040794919.1"/>
</dbReference>
<dbReference type="STRING" id="5078.A0A135LYR6"/>
<reference evidence="2 3" key="1">
    <citation type="journal article" date="2016" name="BMC Genomics">
        <title>Genome sequencing and secondary metabolism of the postharvest pathogen Penicillium griseofulvum.</title>
        <authorList>
            <person name="Banani H."/>
            <person name="Marcet-Houben M."/>
            <person name="Ballester A.R."/>
            <person name="Abbruscato P."/>
            <person name="Gonzalez-Candelas L."/>
            <person name="Gabaldon T."/>
            <person name="Spadaro D."/>
        </authorList>
    </citation>
    <scope>NUCLEOTIDE SEQUENCE [LARGE SCALE GENOMIC DNA]</scope>
    <source>
        <strain evidence="2 3">PG3</strain>
    </source>
</reference>
<feature type="signal peptide" evidence="1">
    <location>
        <begin position="1"/>
        <end position="22"/>
    </location>
</feature>
<proteinExistence type="predicted"/>
<dbReference type="AlphaFoldDB" id="A0A135LYR6"/>
<sequence>MRSFANFAALSAILLQVVPALAAPAPGGARGGGDEWSNDGFWAGAGHKGDVDLGNENTGHGPGGHGGFDNTHCGNHIKDLGNIQATITATVTVTTDNDHNGSATVTQTISACTSTVTTTTGNNGGGSTVTKTDTLISTISRCTATTTALTTVTTNGPTVTVTTNGPVSTTTETIGAITVTDPGVTETQTVTQTITDTTTFTENQVVTEFSTVTTTNTFTLEVTTTVTSDDCNNTGNPNPSGSLDYGTCSDPTIKWEYGLDGRTEWAFTTNNQKDFPFGSSPTVGAPTDLICNRLRSPCNAPQATIDQCYAAERAVANLTGEEAVNVWNSMMT</sequence>
<evidence type="ECO:0000256" key="1">
    <source>
        <dbReference type="SAM" id="SignalP"/>
    </source>
</evidence>
<keyword evidence="3" id="KW-1185">Reference proteome</keyword>
<evidence type="ECO:0000313" key="2">
    <source>
        <dbReference type="EMBL" id="KXG54061.1"/>
    </source>
</evidence>
<feature type="chain" id="PRO_5007800959" evidence="1">
    <location>
        <begin position="23"/>
        <end position="332"/>
    </location>
</feature>
<keyword evidence="1" id="KW-0732">Signal</keyword>
<dbReference type="OMA" id="CNAPQAT"/>
<dbReference type="Proteomes" id="UP000070168">
    <property type="component" value="Unassembled WGS sequence"/>
</dbReference>
<dbReference type="GeneID" id="63710219"/>
<comment type="caution">
    <text evidence="2">The sequence shown here is derived from an EMBL/GenBank/DDBJ whole genome shotgun (WGS) entry which is preliminary data.</text>
</comment>
<gene>
    <name evidence="2" type="ORF">PGRI_072050</name>
</gene>
<dbReference type="OrthoDB" id="2153847at2759"/>
<dbReference type="EMBL" id="LHQR01000013">
    <property type="protein sequence ID" value="KXG54061.1"/>
    <property type="molecule type" value="Genomic_DNA"/>
</dbReference>
<name>A0A135LYR6_PENPA</name>
<protein>
    <submittedName>
        <fullName evidence="2">Uncharacterized protein</fullName>
    </submittedName>
</protein>
<evidence type="ECO:0000313" key="3">
    <source>
        <dbReference type="Proteomes" id="UP000070168"/>
    </source>
</evidence>